<dbReference type="SUPFAM" id="SSF55729">
    <property type="entry name" value="Acyl-CoA N-acyltransferases (Nat)"/>
    <property type="match status" value="1"/>
</dbReference>
<accession>A0ABT1PIC8</accession>
<dbReference type="CDD" id="cd04301">
    <property type="entry name" value="NAT_SF"/>
    <property type="match status" value="1"/>
</dbReference>
<evidence type="ECO:0000313" key="4">
    <source>
        <dbReference type="Proteomes" id="UP001206206"/>
    </source>
</evidence>
<gene>
    <name evidence="3" type="ORF">NON19_24560</name>
</gene>
<evidence type="ECO:0000259" key="2">
    <source>
        <dbReference type="PROSITE" id="PS51186"/>
    </source>
</evidence>
<dbReference type="Proteomes" id="UP001206206">
    <property type="component" value="Unassembled WGS sequence"/>
</dbReference>
<evidence type="ECO:0000256" key="1">
    <source>
        <dbReference type="SAM" id="MobiDB-lite"/>
    </source>
</evidence>
<name>A0ABT1PIC8_9ACTN</name>
<dbReference type="InterPro" id="IPR000182">
    <property type="entry name" value="GNAT_dom"/>
</dbReference>
<dbReference type="Gene3D" id="3.40.630.30">
    <property type="match status" value="1"/>
</dbReference>
<dbReference type="RefSeq" id="WP_255931246.1">
    <property type="nucleotide sequence ID" value="NZ_JANFNH010000037.1"/>
</dbReference>
<feature type="region of interest" description="Disordered" evidence="1">
    <location>
        <begin position="100"/>
        <end position="119"/>
    </location>
</feature>
<organism evidence="3 4">
    <name type="scientific">Streptantibioticus rubrisoli</name>
    <dbReference type="NCBI Taxonomy" id="1387313"/>
    <lineage>
        <taxon>Bacteria</taxon>
        <taxon>Bacillati</taxon>
        <taxon>Actinomycetota</taxon>
        <taxon>Actinomycetes</taxon>
        <taxon>Kitasatosporales</taxon>
        <taxon>Streptomycetaceae</taxon>
        <taxon>Streptantibioticus</taxon>
    </lineage>
</organism>
<protein>
    <submittedName>
        <fullName evidence="3">GNAT family N-acetyltransferase</fullName>
    </submittedName>
</protein>
<evidence type="ECO:0000313" key="3">
    <source>
        <dbReference type="EMBL" id="MCQ4045115.1"/>
    </source>
</evidence>
<dbReference type="PROSITE" id="PS51186">
    <property type="entry name" value="GNAT"/>
    <property type="match status" value="1"/>
</dbReference>
<reference evidence="3 4" key="1">
    <citation type="submission" date="2022-06" db="EMBL/GenBank/DDBJ databases">
        <title>Draft genome sequence of type strain Streptomyces rubrisoli DSM 42083.</title>
        <authorList>
            <person name="Duangmal K."/>
            <person name="Klaysubun C."/>
        </authorList>
    </citation>
    <scope>NUCLEOTIDE SEQUENCE [LARGE SCALE GENOMIC DNA]</scope>
    <source>
        <strain evidence="3 4">DSM 42083</strain>
    </source>
</reference>
<keyword evidence="4" id="KW-1185">Reference proteome</keyword>
<sequence length="154" mass="16709">MEIRRITEVEAVKDAGLLFDAPPLLEATERFLADERHHLLIAYVDDVPAGMVTGVEMTHPDKGTEMFLYELGVEESFRGRGVGRGELCYPLAGRIRGDAENVDAPGGDLHDEEDVEAPQKDGVHVQEVASEQRVGLGAKECVPGLLGGALRCGW</sequence>
<dbReference type="InterPro" id="IPR016181">
    <property type="entry name" value="Acyl_CoA_acyltransferase"/>
</dbReference>
<proteinExistence type="predicted"/>
<comment type="caution">
    <text evidence="3">The sequence shown here is derived from an EMBL/GenBank/DDBJ whole genome shotgun (WGS) entry which is preliminary data.</text>
</comment>
<dbReference type="Pfam" id="PF00583">
    <property type="entry name" value="Acetyltransf_1"/>
    <property type="match status" value="1"/>
</dbReference>
<dbReference type="EMBL" id="JANFNH010000037">
    <property type="protein sequence ID" value="MCQ4045115.1"/>
    <property type="molecule type" value="Genomic_DNA"/>
</dbReference>
<feature type="domain" description="N-acetyltransferase" evidence="2">
    <location>
        <begin position="1"/>
        <end position="154"/>
    </location>
</feature>